<keyword evidence="2" id="KW-1185">Reference proteome</keyword>
<name>A0A418QLE3_9BACT</name>
<proteinExistence type="predicted"/>
<evidence type="ECO:0000313" key="1">
    <source>
        <dbReference type="EMBL" id="RIY05910.1"/>
    </source>
</evidence>
<dbReference type="AlphaFoldDB" id="A0A418QLE3"/>
<accession>A0A418QLE3</accession>
<organism evidence="1 2">
    <name type="scientific">Hymenobacter rubripertinctus</name>
    <dbReference type="NCBI Taxonomy" id="2029981"/>
    <lineage>
        <taxon>Bacteria</taxon>
        <taxon>Pseudomonadati</taxon>
        <taxon>Bacteroidota</taxon>
        <taxon>Cytophagia</taxon>
        <taxon>Cytophagales</taxon>
        <taxon>Hymenobacteraceae</taxon>
        <taxon>Hymenobacter</taxon>
    </lineage>
</organism>
<reference evidence="1 2" key="1">
    <citation type="submission" date="2019-01" db="EMBL/GenBank/DDBJ databases">
        <title>Hymenobacter humicola sp. nov., isolated from soils in Antarctica.</title>
        <authorList>
            <person name="Sedlacek I."/>
            <person name="Holochova P."/>
            <person name="Kralova S."/>
            <person name="Pantucek R."/>
            <person name="Stankova E."/>
            <person name="Vrbovska V."/>
            <person name="Kristofova L."/>
            <person name="Svec P."/>
            <person name="Busse H.-J."/>
        </authorList>
    </citation>
    <scope>NUCLEOTIDE SEQUENCE [LARGE SCALE GENOMIC DNA]</scope>
    <source>
        <strain evidence="1 2">CCM 8852</strain>
    </source>
</reference>
<sequence>MGIKSVRDRTPASINGTTSLSVPLCSNGQPIAFTLPQHYFAGASSVLITDYVWQMPTGWQVVNPTTSPDFPGGYLSGRSLSIIPTGGLVRTYQYSRRRWYNAG</sequence>
<gene>
    <name evidence="1" type="ORF">D0T11_19665</name>
</gene>
<dbReference type="EMBL" id="QYCN01000046">
    <property type="protein sequence ID" value="RIY05910.1"/>
    <property type="molecule type" value="Genomic_DNA"/>
</dbReference>
<comment type="caution">
    <text evidence="1">The sequence shown here is derived from an EMBL/GenBank/DDBJ whole genome shotgun (WGS) entry which is preliminary data.</text>
</comment>
<evidence type="ECO:0000313" key="2">
    <source>
        <dbReference type="Proteomes" id="UP000284250"/>
    </source>
</evidence>
<dbReference type="Proteomes" id="UP000284250">
    <property type="component" value="Unassembled WGS sequence"/>
</dbReference>
<protein>
    <submittedName>
        <fullName evidence="1">Uncharacterized protein</fullName>
    </submittedName>
</protein>